<dbReference type="Proteomes" id="UP000054549">
    <property type="component" value="Unassembled WGS sequence"/>
</dbReference>
<gene>
    <name evidence="2" type="ORF">M378DRAFT_76623</name>
</gene>
<proteinExistence type="predicted"/>
<dbReference type="AlphaFoldDB" id="A0A0C2SQU3"/>
<dbReference type="OrthoDB" id="2507743at2759"/>
<reference evidence="2 3" key="1">
    <citation type="submission" date="2014-04" db="EMBL/GenBank/DDBJ databases">
        <title>Evolutionary Origins and Diversification of the Mycorrhizal Mutualists.</title>
        <authorList>
            <consortium name="DOE Joint Genome Institute"/>
            <consortium name="Mycorrhizal Genomics Consortium"/>
            <person name="Kohler A."/>
            <person name="Kuo A."/>
            <person name="Nagy L.G."/>
            <person name="Floudas D."/>
            <person name="Copeland A."/>
            <person name="Barry K.W."/>
            <person name="Cichocki N."/>
            <person name="Veneault-Fourrey C."/>
            <person name="LaButti K."/>
            <person name="Lindquist E.A."/>
            <person name="Lipzen A."/>
            <person name="Lundell T."/>
            <person name="Morin E."/>
            <person name="Murat C."/>
            <person name="Riley R."/>
            <person name="Ohm R."/>
            <person name="Sun H."/>
            <person name="Tunlid A."/>
            <person name="Henrissat B."/>
            <person name="Grigoriev I.V."/>
            <person name="Hibbett D.S."/>
            <person name="Martin F."/>
        </authorList>
    </citation>
    <scope>NUCLEOTIDE SEQUENCE [LARGE SCALE GENOMIC DNA]</scope>
    <source>
        <strain evidence="2 3">Koide BX008</strain>
    </source>
</reference>
<feature type="region of interest" description="Disordered" evidence="1">
    <location>
        <begin position="306"/>
        <end position="384"/>
    </location>
</feature>
<keyword evidence="3" id="KW-1185">Reference proteome</keyword>
<feature type="region of interest" description="Disordered" evidence="1">
    <location>
        <begin position="31"/>
        <end position="53"/>
    </location>
</feature>
<dbReference type="InParanoid" id="A0A0C2SQU3"/>
<name>A0A0C2SQU3_AMAMK</name>
<evidence type="ECO:0000313" key="3">
    <source>
        <dbReference type="Proteomes" id="UP000054549"/>
    </source>
</evidence>
<accession>A0A0C2SQU3</accession>
<organism evidence="2 3">
    <name type="scientific">Amanita muscaria (strain Koide BX008)</name>
    <dbReference type="NCBI Taxonomy" id="946122"/>
    <lineage>
        <taxon>Eukaryota</taxon>
        <taxon>Fungi</taxon>
        <taxon>Dikarya</taxon>
        <taxon>Basidiomycota</taxon>
        <taxon>Agaricomycotina</taxon>
        <taxon>Agaricomycetes</taxon>
        <taxon>Agaricomycetidae</taxon>
        <taxon>Agaricales</taxon>
        <taxon>Pluteineae</taxon>
        <taxon>Amanitaceae</taxon>
        <taxon>Amanita</taxon>
    </lineage>
</organism>
<feature type="compositionally biased region" description="Basic residues" evidence="1">
    <location>
        <begin position="211"/>
        <end position="235"/>
    </location>
</feature>
<feature type="region of interest" description="Disordered" evidence="1">
    <location>
        <begin position="167"/>
        <end position="257"/>
    </location>
</feature>
<evidence type="ECO:0000256" key="1">
    <source>
        <dbReference type="SAM" id="MobiDB-lite"/>
    </source>
</evidence>
<dbReference type="STRING" id="946122.A0A0C2SQU3"/>
<feature type="compositionally biased region" description="Polar residues" evidence="1">
    <location>
        <begin position="169"/>
        <end position="183"/>
    </location>
</feature>
<feature type="compositionally biased region" description="Polar residues" evidence="1">
    <location>
        <begin position="364"/>
        <end position="382"/>
    </location>
</feature>
<feature type="compositionally biased region" description="Basic and acidic residues" evidence="1">
    <location>
        <begin position="322"/>
        <end position="332"/>
    </location>
</feature>
<protein>
    <submittedName>
        <fullName evidence="2">Uncharacterized protein</fullName>
    </submittedName>
</protein>
<dbReference type="HOGENOM" id="CLU_032329_1_0_1"/>
<evidence type="ECO:0000313" key="2">
    <source>
        <dbReference type="EMBL" id="KIL65655.1"/>
    </source>
</evidence>
<dbReference type="EMBL" id="KN818241">
    <property type="protein sequence ID" value="KIL65655.1"/>
    <property type="molecule type" value="Genomic_DNA"/>
</dbReference>
<feature type="compositionally biased region" description="Polar residues" evidence="1">
    <location>
        <begin position="240"/>
        <end position="250"/>
    </location>
</feature>
<feature type="compositionally biased region" description="Polar residues" evidence="1">
    <location>
        <begin position="31"/>
        <end position="41"/>
    </location>
</feature>
<sequence length="412" mass="44765">MIFPFTFNFSVPGIINPFSLAHSRTGASASTTVDVQNQTGSVGVKTPSQPLPQTQSQQLRLIEGLRSQSITPPVLVSRKRGWEPAFAEESSPGTTLENSTGYLVTGMPSEPAEYHEVVDTEGGSCSKLPPPAKRRRGLAGSIVSTAISAALIGTAVGLTVYRLWRDRGNSASPTTTNPKSNLDPSTPERSLPPPPPYQESERAPGQPSTLHKQRRQRPVPTHSHSRRTHLHRSTRPRGSIPSTLTATPTGRQGAPLLLSNQTGSELEEPQHEVETQMDWFGDKLSALIAEGKRALGREIVVMSDAKEDEVDDGSGAWEDSDQDRMSDSDSRMYHSPTPPLQPTTPVTPMTPRRTHGSRTCGLSLDSSSSPGWTGSEDLTSFDSPELKDLMERARQKALMTRASRMSMRDGEL</sequence>